<gene>
    <name evidence="1" type="ORF">HPB48_013251</name>
</gene>
<keyword evidence="2" id="KW-1185">Reference proteome</keyword>
<dbReference type="EMBL" id="JABSTR010000010">
    <property type="protein sequence ID" value="KAH9380534.1"/>
    <property type="molecule type" value="Genomic_DNA"/>
</dbReference>
<name>A0A9J6GPW1_HAELO</name>
<organism evidence="1 2">
    <name type="scientific">Haemaphysalis longicornis</name>
    <name type="common">Bush tick</name>
    <dbReference type="NCBI Taxonomy" id="44386"/>
    <lineage>
        <taxon>Eukaryota</taxon>
        <taxon>Metazoa</taxon>
        <taxon>Ecdysozoa</taxon>
        <taxon>Arthropoda</taxon>
        <taxon>Chelicerata</taxon>
        <taxon>Arachnida</taxon>
        <taxon>Acari</taxon>
        <taxon>Parasitiformes</taxon>
        <taxon>Ixodida</taxon>
        <taxon>Ixodoidea</taxon>
        <taxon>Ixodidae</taxon>
        <taxon>Haemaphysalinae</taxon>
        <taxon>Haemaphysalis</taxon>
    </lineage>
</organism>
<proteinExistence type="predicted"/>
<dbReference type="OrthoDB" id="6497143at2759"/>
<dbReference type="VEuPathDB" id="VectorBase:HLOH_058824"/>
<comment type="caution">
    <text evidence="1">The sequence shown here is derived from an EMBL/GenBank/DDBJ whole genome shotgun (WGS) entry which is preliminary data.</text>
</comment>
<evidence type="ECO:0000313" key="2">
    <source>
        <dbReference type="Proteomes" id="UP000821853"/>
    </source>
</evidence>
<evidence type="ECO:0000313" key="1">
    <source>
        <dbReference type="EMBL" id="KAH9380534.1"/>
    </source>
</evidence>
<dbReference type="AlphaFoldDB" id="A0A9J6GPW1"/>
<accession>A0A9J6GPW1</accession>
<evidence type="ECO:0008006" key="3">
    <source>
        <dbReference type="Google" id="ProtNLM"/>
    </source>
</evidence>
<sequence length="180" mass="20560">MSFAALNTTMTAKKVKWSYEPCTGSQPRTPTVKNTILRYLNNDLITQVADLYIKQWALATLPSSWKHSDITLIPKSGKPSSRHEIHPTFLSSCIGKLLEHVFYNRMSHYLEYYNQYPPNMIGYNAARSTQNALFQFHHDLRQHPPAKDNFAIASLDLHTALDDILWQAILTAISNLALRT</sequence>
<dbReference type="Proteomes" id="UP000821853">
    <property type="component" value="Chromosome 8"/>
</dbReference>
<protein>
    <recommendedName>
        <fullName evidence="3">Reverse transcriptase</fullName>
    </recommendedName>
</protein>
<reference evidence="1 2" key="1">
    <citation type="journal article" date="2020" name="Cell">
        <title>Large-Scale Comparative Analyses of Tick Genomes Elucidate Their Genetic Diversity and Vector Capacities.</title>
        <authorList>
            <consortium name="Tick Genome and Microbiome Consortium (TIGMIC)"/>
            <person name="Jia N."/>
            <person name="Wang J."/>
            <person name="Shi W."/>
            <person name="Du L."/>
            <person name="Sun Y."/>
            <person name="Zhan W."/>
            <person name="Jiang J.F."/>
            <person name="Wang Q."/>
            <person name="Zhang B."/>
            <person name="Ji P."/>
            <person name="Bell-Sakyi L."/>
            <person name="Cui X.M."/>
            <person name="Yuan T.T."/>
            <person name="Jiang B.G."/>
            <person name="Yang W.F."/>
            <person name="Lam T.T."/>
            <person name="Chang Q.C."/>
            <person name="Ding S.J."/>
            <person name="Wang X.J."/>
            <person name="Zhu J.G."/>
            <person name="Ruan X.D."/>
            <person name="Zhao L."/>
            <person name="Wei J.T."/>
            <person name="Ye R.Z."/>
            <person name="Que T.C."/>
            <person name="Du C.H."/>
            <person name="Zhou Y.H."/>
            <person name="Cheng J.X."/>
            <person name="Dai P.F."/>
            <person name="Guo W.B."/>
            <person name="Han X.H."/>
            <person name="Huang E.J."/>
            <person name="Li L.F."/>
            <person name="Wei W."/>
            <person name="Gao Y.C."/>
            <person name="Liu J.Z."/>
            <person name="Shao H.Z."/>
            <person name="Wang X."/>
            <person name="Wang C.C."/>
            <person name="Yang T.C."/>
            <person name="Huo Q.B."/>
            <person name="Li W."/>
            <person name="Chen H.Y."/>
            <person name="Chen S.E."/>
            <person name="Zhou L.G."/>
            <person name="Ni X.B."/>
            <person name="Tian J.H."/>
            <person name="Sheng Y."/>
            <person name="Liu T."/>
            <person name="Pan Y.S."/>
            <person name="Xia L.Y."/>
            <person name="Li J."/>
            <person name="Zhao F."/>
            <person name="Cao W.C."/>
        </authorList>
    </citation>
    <scope>NUCLEOTIDE SEQUENCE [LARGE SCALE GENOMIC DNA]</scope>
    <source>
        <tissue evidence="1">Larvae</tissue>
    </source>
</reference>